<dbReference type="HOGENOM" id="CLU_514816_0_0_1"/>
<feature type="compositionally biased region" description="Basic residues" evidence="1">
    <location>
        <begin position="72"/>
        <end position="91"/>
    </location>
</feature>
<dbReference type="OrthoDB" id="4158853at2759"/>
<proteinExistence type="predicted"/>
<feature type="compositionally biased region" description="Basic and acidic residues" evidence="1">
    <location>
        <begin position="511"/>
        <end position="520"/>
    </location>
</feature>
<gene>
    <name evidence="2" type="ORF">Z517_04227</name>
</gene>
<name>A0A0D2F3F1_9EURO</name>
<evidence type="ECO:0000313" key="3">
    <source>
        <dbReference type="Proteomes" id="UP000053029"/>
    </source>
</evidence>
<organism evidence="2 3">
    <name type="scientific">Fonsecaea pedrosoi CBS 271.37</name>
    <dbReference type="NCBI Taxonomy" id="1442368"/>
    <lineage>
        <taxon>Eukaryota</taxon>
        <taxon>Fungi</taxon>
        <taxon>Dikarya</taxon>
        <taxon>Ascomycota</taxon>
        <taxon>Pezizomycotina</taxon>
        <taxon>Eurotiomycetes</taxon>
        <taxon>Chaetothyriomycetidae</taxon>
        <taxon>Chaetothyriales</taxon>
        <taxon>Herpotrichiellaceae</taxon>
        <taxon>Fonsecaea</taxon>
    </lineage>
</organism>
<feature type="region of interest" description="Disordered" evidence="1">
    <location>
        <begin position="1"/>
        <end position="91"/>
    </location>
</feature>
<reference evidence="2 3" key="1">
    <citation type="submission" date="2015-01" db="EMBL/GenBank/DDBJ databases">
        <title>The Genome Sequence of Fonsecaea pedrosoi CBS 271.37.</title>
        <authorList>
            <consortium name="The Broad Institute Genomics Platform"/>
            <person name="Cuomo C."/>
            <person name="de Hoog S."/>
            <person name="Gorbushina A."/>
            <person name="Stielow B."/>
            <person name="Teixiera M."/>
            <person name="Abouelleil A."/>
            <person name="Chapman S.B."/>
            <person name="Priest M."/>
            <person name="Young S.K."/>
            <person name="Wortman J."/>
            <person name="Nusbaum C."/>
            <person name="Birren B."/>
        </authorList>
    </citation>
    <scope>NUCLEOTIDE SEQUENCE [LARGE SCALE GENOMIC DNA]</scope>
    <source>
        <strain evidence="2 3">CBS 271.37</strain>
    </source>
</reference>
<feature type="region of interest" description="Disordered" evidence="1">
    <location>
        <begin position="480"/>
        <end position="529"/>
    </location>
</feature>
<dbReference type="AlphaFoldDB" id="A0A0D2F3F1"/>
<feature type="compositionally biased region" description="Polar residues" evidence="1">
    <location>
        <begin position="1"/>
        <end position="24"/>
    </location>
</feature>
<dbReference type="GeneID" id="25303717"/>
<dbReference type="RefSeq" id="XP_013285010.1">
    <property type="nucleotide sequence ID" value="XM_013429556.1"/>
</dbReference>
<dbReference type="VEuPathDB" id="FungiDB:Z517_04227"/>
<evidence type="ECO:0000256" key="1">
    <source>
        <dbReference type="SAM" id="MobiDB-lite"/>
    </source>
</evidence>
<dbReference type="Proteomes" id="UP000053029">
    <property type="component" value="Unassembled WGS sequence"/>
</dbReference>
<accession>A0A0D2F3F1</accession>
<keyword evidence="3" id="KW-1185">Reference proteome</keyword>
<feature type="compositionally biased region" description="Basic and acidic residues" evidence="1">
    <location>
        <begin position="31"/>
        <end position="45"/>
    </location>
</feature>
<protein>
    <submittedName>
        <fullName evidence="2">Uncharacterized protein</fullName>
    </submittedName>
</protein>
<sequence length="529" mass="58476">MSVTSRPLPSISSAPDSLQNQQFLTPPMSHKSAEDIPFKPEKPDDISLSMKRSGNHRHGQHEISCQNENAGHKKKSRQCRNRGSGTRHRSYSLRKALSLPSVQPRFDLGTVELLQSPQHRTRRWTVPSKASSTQGLATLVPVDVNACTADPSCVIGFNSDRSPAMITLRRATTTRSRKQTSLTSFPPPKFRRHGSGLLSTFLNSITRCDEVVSHDNTEVDRTRQVVQKPRTASTVSKGDIRPSTCAAAPPVQTEIVTVEPRLSCSAPNQSAAPIRRCSTRYISNNVVYEIIWDENSTSSSSDGELPNVYGQASLFRSQDLTRTETLERRLSKTLSQSRRESLQGEWRNKNSHAASNVLSMQSLWANPKISRLFREPASRNLGQSLASKRGEMFPSSLTDVNVDVDLKRGAPIGASTNGVEFFPPLQSRANTNGSDNLLSAWTAGFKDIWGAVGRRDPVPCNPFEEGSGSEVERSRCGSMIGISSRTKRRSASAEGHLQRHWTRSLQSCRRGASESRRSDDEMLPLLQTT</sequence>
<dbReference type="EMBL" id="KN846971">
    <property type="protein sequence ID" value="KIW81202.1"/>
    <property type="molecule type" value="Genomic_DNA"/>
</dbReference>
<evidence type="ECO:0000313" key="2">
    <source>
        <dbReference type="EMBL" id="KIW81202.1"/>
    </source>
</evidence>